<accession>A0ABP1BVM6</accession>
<evidence type="ECO:0000313" key="3">
    <source>
        <dbReference type="Proteomes" id="UP001497522"/>
    </source>
</evidence>
<keyword evidence="3" id="KW-1185">Reference proteome</keyword>
<gene>
    <name evidence="2" type="ORF">CSSPJE1EN2_LOCUS21880</name>
</gene>
<name>A0ABP1BVM6_9BRYO</name>
<feature type="compositionally biased region" description="Low complexity" evidence="1">
    <location>
        <begin position="1"/>
        <end position="10"/>
    </location>
</feature>
<dbReference type="PANTHER" id="PTHR31286">
    <property type="entry name" value="GLYCINE-RICH CELL WALL STRUCTURAL PROTEIN 1.8-LIKE"/>
    <property type="match status" value="1"/>
</dbReference>
<proteinExistence type="predicted"/>
<evidence type="ECO:0000313" key="2">
    <source>
        <dbReference type="EMBL" id="CAK9880481.1"/>
    </source>
</evidence>
<evidence type="ECO:0000256" key="1">
    <source>
        <dbReference type="SAM" id="MobiDB-lite"/>
    </source>
</evidence>
<dbReference type="PANTHER" id="PTHR31286:SF180">
    <property type="entry name" value="OS10G0362600 PROTEIN"/>
    <property type="match status" value="1"/>
</dbReference>
<evidence type="ECO:0008006" key="4">
    <source>
        <dbReference type="Google" id="ProtNLM"/>
    </source>
</evidence>
<reference evidence="2" key="1">
    <citation type="submission" date="2024-03" db="EMBL/GenBank/DDBJ databases">
        <authorList>
            <consortium name="ELIXIR-Norway"/>
            <consortium name="Elixir Norway"/>
        </authorList>
    </citation>
    <scope>NUCLEOTIDE SEQUENCE</scope>
</reference>
<sequence length="396" mass="43289">MSSSSLGRSSELGKERWRSSRRKPSTVTSRDHPPGHAGSSYFGRSRDGQPTFPPSGNLKDPNEKAINRASRKNPSTPETAPPTNPTLIVHSGSGSGRTSPPGEETQGPSPVDYSIELKVDFPKEMVIEMQVNAAKKARRTVIERTLGGRASFKTLQESLKLRLSASFISATLLTKGFFLILFEDKEGATVTRKLATVEWSGLSLSFSRYNPNFDANAQGAEALLTHAIKVQFPDLHEQFRNERALTIMASKLGEVLDIEAADSYIKRPASPMVTIEVKDIAKLAGCIRIPSMAEGAAFTNTIRQKILYSGLPNQCRKCRRFGHQARACNIVKNFAQEGVAHRTPVPRETDNKYPSTHSTSKMATRVRAQNSTVVPCHEAQAPGTYQGGAASKLPRN</sequence>
<dbReference type="Proteomes" id="UP001497522">
    <property type="component" value="Chromosome 7"/>
</dbReference>
<protein>
    <recommendedName>
        <fullName evidence="4">CCHC-type domain-containing protein</fullName>
    </recommendedName>
</protein>
<dbReference type="EMBL" id="OZ023708">
    <property type="protein sequence ID" value="CAK9880481.1"/>
    <property type="molecule type" value="Genomic_DNA"/>
</dbReference>
<dbReference type="InterPro" id="IPR040256">
    <property type="entry name" value="At4g02000-like"/>
</dbReference>
<feature type="compositionally biased region" description="Polar residues" evidence="1">
    <location>
        <begin position="352"/>
        <end position="373"/>
    </location>
</feature>
<feature type="region of interest" description="Disordered" evidence="1">
    <location>
        <begin position="339"/>
        <end position="396"/>
    </location>
</feature>
<organism evidence="2 3">
    <name type="scientific">Sphagnum jensenii</name>
    <dbReference type="NCBI Taxonomy" id="128206"/>
    <lineage>
        <taxon>Eukaryota</taxon>
        <taxon>Viridiplantae</taxon>
        <taxon>Streptophyta</taxon>
        <taxon>Embryophyta</taxon>
        <taxon>Bryophyta</taxon>
        <taxon>Sphagnophytina</taxon>
        <taxon>Sphagnopsida</taxon>
        <taxon>Sphagnales</taxon>
        <taxon>Sphagnaceae</taxon>
        <taxon>Sphagnum</taxon>
    </lineage>
</organism>
<feature type="region of interest" description="Disordered" evidence="1">
    <location>
        <begin position="1"/>
        <end position="111"/>
    </location>
</feature>